<dbReference type="RefSeq" id="WP_105540928.1">
    <property type="nucleotide sequence ID" value="NZ_JBBGZH010000001.1"/>
</dbReference>
<organism evidence="1 2">
    <name type="scientific">Ochrobactrum vermis</name>
    <dbReference type="NCBI Taxonomy" id="1827297"/>
    <lineage>
        <taxon>Bacteria</taxon>
        <taxon>Pseudomonadati</taxon>
        <taxon>Pseudomonadota</taxon>
        <taxon>Alphaproteobacteria</taxon>
        <taxon>Hyphomicrobiales</taxon>
        <taxon>Brucellaceae</taxon>
        <taxon>Brucella/Ochrobactrum group</taxon>
        <taxon>Ochrobactrum</taxon>
    </lineage>
</organism>
<protein>
    <submittedName>
        <fullName evidence="1">DUF1062 domain-containing protein</fullName>
    </submittedName>
</protein>
<accession>A0ABU8PA84</accession>
<reference evidence="1 2" key="1">
    <citation type="submission" date="2023-12" db="EMBL/GenBank/DDBJ databases">
        <title>Gut-associated functions are favored during microbiome assembly across C. elegans life.</title>
        <authorList>
            <person name="Zimmermann J."/>
        </authorList>
    </citation>
    <scope>NUCLEOTIDE SEQUENCE [LARGE SCALE GENOMIC DNA]</scope>
    <source>
        <strain evidence="1 2">MYb71</strain>
    </source>
</reference>
<gene>
    <name evidence="1" type="ORF">WH297_01000</name>
</gene>
<evidence type="ECO:0000313" key="2">
    <source>
        <dbReference type="Proteomes" id="UP001375812"/>
    </source>
</evidence>
<proteinExistence type="predicted"/>
<name>A0ABU8PA84_9HYPH</name>
<dbReference type="PIRSF" id="PIRSF021719">
    <property type="entry name" value="DUF1062"/>
    <property type="match status" value="1"/>
</dbReference>
<dbReference type="Proteomes" id="UP001375812">
    <property type="component" value="Unassembled WGS sequence"/>
</dbReference>
<comment type="caution">
    <text evidence="1">The sequence shown here is derived from an EMBL/GenBank/DDBJ whole genome shotgun (WGS) entry which is preliminary data.</text>
</comment>
<evidence type="ECO:0000313" key="1">
    <source>
        <dbReference type="EMBL" id="MEJ5018318.1"/>
    </source>
</evidence>
<dbReference type="Pfam" id="PF06353">
    <property type="entry name" value="DUF1062"/>
    <property type="match status" value="1"/>
</dbReference>
<keyword evidence="2" id="KW-1185">Reference proteome</keyword>
<sequence>MSDTLRVRWIITPKIAPQPWIACGGCSKLKAFQSSGKVRLNANGRKLDAWLIYKCLTCDKTWNRPIFERQNVREIDPKILEALQSNDPQWIRREAFDIQALRRKSQRVDEFSECEVVKGIAHGTANSKLIEIELQVALTASIRLDRLLATELQISRASLQALCDRRVIRIAPDENSILRRRVKTGVVISINPGGLDRETGWQALVAGRALERRSD</sequence>
<dbReference type="InterPro" id="IPR009412">
    <property type="entry name" value="DUF1062"/>
</dbReference>
<dbReference type="EMBL" id="JBBGZH010000001">
    <property type="protein sequence ID" value="MEJ5018318.1"/>
    <property type="molecule type" value="Genomic_DNA"/>
</dbReference>